<evidence type="ECO:0000256" key="1">
    <source>
        <dbReference type="ARBA" id="ARBA00011738"/>
    </source>
</evidence>
<dbReference type="InterPro" id="IPR024088">
    <property type="entry name" value="Tyr-tRNA-ligase_bac-type"/>
</dbReference>
<dbReference type="EC" id="6.1.1.1" evidence="10"/>
<feature type="binding site" evidence="10">
    <location>
        <position position="233"/>
    </location>
    <ligand>
        <name>ATP</name>
        <dbReference type="ChEBI" id="CHEBI:30616"/>
    </ligand>
</feature>
<keyword evidence="5 10" id="KW-0067">ATP-binding</keyword>
<feature type="short sequence motif" description="'HIGH' region" evidence="10">
    <location>
        <begin position="46"/>
        <end position="55"/>
    </location>
</feature>
<dbReference type="InterPro" id="IPR002307">
    <property type="entry name" value="Tyr-tRNA-ligase"/>
</dbReference>
<evidence type="ECO:0000256" key="2">
    <source>
        <dbReference type="ARBA" id="ARBA00022490"/>
    </source>
</evidence>
<organism evidence="12 13">
    <name type="scientific">Lacrimispora algidixylanolytica</name>
    <dbReference type="NCBI Taxonomy" id="94868"/>
    <lineage>
        <taxon>Bacteria</taxon>
        <taxon>Bacillati</taxon>
        <taxon>Bacillota</taxon>
        <taxon>Clostridia</taxon>
        <taxon>Lachnospirales</taxon>
        <taxon>Lachnospiraceae</taxon>
        <taxon>Lacrimispora</taxon>
    </lineage>
</organism>
<keyword evidence="6 11" id="KW-0694">RNA-binding</keyword>
<dbReference type="NCBIfam" id="TIGR00234">
    <property type="entry name" value="tyrS"/>
    <property type="match status" value="1"/>
</dbReference>
<dbReference type="GO" id="GO:0005524">
    <property type="term" value="F:ATP binding"/>
    <property type="evidence" value="ECO:0007669"/>
    <property type="project" value="UniProtKB-UniRule"/>
</dbReference>
<comment type="subcellular location">
    <subcellularLocation>
        <location evidence="10">Cytoplasm</location>
    </subcellularLocation>
</comment>
<dbReference type="GO" id="GO:0006437">
    <property type="term" value="P:tyrosyl-tRNA aminoacylation"/>
    <property type="evidence" value="ECO:0007669"/>
    <property type="project" value="UniProtKB-UniRule"/>
</dbReference>
<evidence type="ECO:0000256" key="5">
    <source>
        <dbReference type="ARBA" id="ARBA00022840"/>
    </source>
</evidence>
<feature type="short sequence motif" description="'KMSKS' region" evidence="10">
    <location>
        <begin position="230"/>
        <end position="234"/>
    </location>
</feature>
<dbReference type="InterPro" id="IPR024108">
    <property type="entry name" value="Tyr-tRNA-ligase_bac_2"/>
</dbReference>
<evidence type="ECO:0000256" key="4">
    <source>
        <dbReference type="ARBA" id="ARBA00022741"/>
    </source>
</evidence>
<dbReference type="PRINTS" id="PR01040">
    <property type="entry name" value="TRNASYNTHTYR"/>
</dbReference>
<dbReference type="PROSITE" id="PS00178">
    <property type="entry name" value="AA_TRNA_LIGASE_I"/>
    <property type="match status" value="1"/>
</dbReference>
<keyword evidence="8 10" id="KW-0030">Aminoacyl-tRNA synthetase</keyword>
<dbReference type="PANTHER" id="PTHR11766">
    <property type="entry name" value="TYROSYL-TRNA SYNTHETASE"/>
    <property type="match status" value="1"/>
</dbReference>
<dbReference type="AlphaFoldDB" id="A0A419T5E5"/>
<dbReference type="HAMAP" id="MF_02007">
    <property type="entry name" value="Tyr_tRNA_synth_type2"/>
    <property type="match status" value="1"/>
</dbReference>
<protein>
    <recommendedName>
        <fullName evidence="10">Tyrosine--tRNA ligase</fullName>
        <ecNumber evidence="10">6.1.1.1</ecNumber>
    </recommendedName>
    <alternativeName>
        <fullName evidence="10">Tyrosyl-tRNA synthetase</fullName>
        <shortName evidence="10">TyrRS</shortName>
    </alternativeName>
</protein>
<dbReference type="InterPro" id="IPR001412">
    <property type="entry name" value="aa-tRNA-synth_I_CS"/>
</dbReference>
<dbReference type="PANTHER" id="PTHR11766:SF1">
    <property type="entry name" value="TYROSINE--TRNA LIGASE"/>
    <property type="match status" value="1"/>
</dbReference>
<dbReference type="OrthoDB" id="9804243at2"/>
<accession>A0A419T5E5</accession>
<keyword evidence="4 10" id="KW-0547">Nucleotide-binding</keyword>
<dbReference type="FunFam" id="3.40.50.620:FF:000061">
    <property type="entry name" value="Tyrosine--tRNA ligase"/>
    <property type="match status" value="1"/>
</dbReference>
<dbReference type="InterPro" id="IPR014729">
    <property type="entry name" value="Rossmann-like_a/b/a_fold"/>
</dbReference>
<evidence type="ECO:0000256" key="8">
    <source>
        <dbReference type="ARBA" id="ARBA00023146"/>
    </source>
</evidence>
<proteinExistence type="inferred from homology"/>
<dbReference type="Proteomes" id="UP000284277">
    <property type="component" value="Unassembled WGS sequence"/>
</dbReference>
<evidence type="ECO:0000256" key="9">
    <source>
        <dbReference type="ARBA" id="ARBA00048248"/>
    </source>
</evidence>
<evidence type="ECO:0000313" key="13">
    <source>
        <dbReference type="Proteomes" id="UP000284277"/>
    </source>
</evidence>
<comment type="catalytic activity">
    <reaction evidence="9 10">
        <text>tRNA(Tyr) + L-tyrosine + ATP = L-tyrosyl-tRNA(Tyr) + AMP + diphosphate + H(+)</text>
        <dbReference type="Rhea" id="RHEA:10220"/>
        <dbReference type="Rhea" id="RHEA-COMP:9706"/>
        <dbReference type="Rhea" id="RHEA-COMP:9707"/>
        <dbReference type="ChEBI" id="CHEBI:15378"/>
        <dbReference type="ChEBI" id="CHEBI:30616"/>
        <dbReference type="ChEBI" id="CHEBI:33019"/>
        <dbReference type="ChEBI" id="CHEBI:58315"/>
        <dbReference type="ChEBI" id="CHEBI:78442"/>
        <dbReference type="ChEBI" id="CHEBI:78536"/>
        <dbReference type="ChEBI" id="CHEBI:456215"/>
        <dbReference type="EC" id="6.1.1.1"/>
    </reaction>
</comment>
<dbReference type="CDD" id="cd00805">
    <property type="entry name" value="TyrRS_core"/>
    <property type="match status" value="1"/>
</dbReference>
<dbReference type="Pfam" id="PF00579">
    <property type="entry name" value="tRNA-synt_1b"/>
    <property type="match status" value="1"/>
</dbReference>
<reference evidence="12 13" key="1">
    <citation type="submission" date="2016-08" db="EMBL/GenBank/DDBJ databases">
        <title>A new outlook on sporulation: Clostridium algidixylanolyticum.</title>
        <authorList>
            <person name="Poppleton D.I."/>
            <person name="Gribaldo S."/>
        </authorList>
    </citation>
    <scope>NUCLEOTIDE SEQUENCE [LARGE SCALE GENOMIC DNA]</scope>
    <source>
        <strain evidence="12 13">SPL73</strain>
    </source>
</reference>
<keyword evidence="2 10" id="KW-0963">Cytoplasm</keyword>
<name>A0A419T5E5_9FIRM</name>
<dbReference type="GO" id="GO:0004831">
    <property type="term" value="F:tyrosine-tRNA ligase activity"/>
    <property type="evidence" value="ECO:0007669"/>
    <property type="project" value="UniProtKB-UniRule"/>
</dbReference>
<evidence type="ECO:0000256" key="6">
    <source>
        <dbReference type="ARBA" id="ARBA00022884"/>
    </source>
</evidence>
<evidence type="ECO:0000256" key="10">
    <source>
        <dbReference type="HAMAP-Rule" id="MF_02007"/>
    </source>
</evidence>
<dbReference type="Gene3D" id="3.40.50.620">
    <property type="entry name" value="HUPs"/>
    <property type="match status" value="1"/>
</dbReference>
<evidence type="ECO:0000313" key="12">
    <source>
        <dbReference type="EMBL" id="RKD32649.1"/>
    </source>
</evidence>
<keyword evidence="7 10" id="KW-0648">Protein biosynthesis</keyword>
<comment type="similarity">
    <text evidence="10">Belongs to the class-I aminoacyl-tRNA synthetase family. TyrS type 2 subfamily.</text>
</comment>
<dbReference type="SUPFAM" id="SSF52374">
    <property type="entry name" value="Nucleotidylyl transferase"/>
    <property type="match status" value="1"/>
</dbReference>
<dbReference type="SUPFAM" id="SSF55174">
    <property type="entry name" value="Alpha-L RNA-binding motif"/>
    <property type="match status" value="1"/>
</dbReference>
<keyword evidence="13" id="KW-1185">Reference proteome</keyword>
<dbReference type="PROSITE" id="PS50889">
    <property type="entry name" value="S4"/>
    <property type="match status" value="1"/>
</dbReference>
<evidence type="ECO:0000256" key="7">
    <source>
        <dbReference type="ARBA" id="ARBA00022917"/>
    </source>
</evidence>
<comment type="caution">
    <text evidence="12">The sequence shown here is derived from an EMBL/GenBank/DDBJ whole genome shotgun (WGS) entry which is preliminary data.</text>
</comment>
<comment type="function">
    <text evidence="10">Catalyzes the attachment of tyrosine to tRNA(Tyr) in a two-step reaction: tyrosine is first activated by ATP to form Tyr-AMP and then transferred to the acceptor end of tRNA(Tyr).</text>
</comment>
<comment type="subunit">
    <text evidence="1 10">Homodimer.</text>
</comment>
<dbReference type="GO" id="GO:0003723">
    <property type="term" value="F:RNA binding"/>
    <property type="evidence" value="ECO:0007669"/>
    <property type="project" value="UniProtKB-KW"/>
</dbReference>
<dbReference type="Gene3D" id="3.10.290.10">
    <property type="entry name" value="RNA-binding S4 domain"/>
    <property type="match status" value="1"/>
</dbReference>
<sequence>MLTPKEQLRIICKGVDKCINEEELLAKLERSFSQNEPLTIKLGLDPSAPDIHLGHGVVLRKVRQMQELGHKAVIVIGDFTGKIGDPTGKSKGRVALTDEQVKANATTYSEQIFKILDKERTVVRFNSEWLSKLGFEDVMRLAASTTVARMLERDEFEKRFSNGIPIGIHEFFYPLMQAYDSVELHADIELGGTDQTFNILMGRTLQKSMGKEVQIALFMPILEGTDGVEKMSKSLGNYIGIDEPAEVMFKKVMEIPDHLIIRYLELATDEHPDEIDKIRQQLSEGENPRNIKFKLAEIITALYHSEEDLQKAVSYYEAAFRKKSTPEDIPTMILAIGKETVSDTIPQLVAMGFVKSRSEFLRLLKQGGIRLNEEKIGEDDLSSVLFNNDVLKIGKKIFVRVNK</sequence>
<dbReference type="InterPro" id="IPR002305">
    <property type="entry name" value="aa-tRNA-synth_Ic"/>
</dbReference>
<gene>
    <name evidence="10" type="primary">tyrS</name>
    <name evidence="12" type="ORF">BET01_17225</name>
</gene>
<evidence type="ECO:0000256" key="11">
    <source>
        <dbReference type="PROSITE-ProRule" id="PRU00182"/>
    </source>
</evidence>
<dbReference type="EMBL" id="MCIA01000010">
    <property type="protein sequence ID" value="RKD32649.1"/>
    <property type="molecule type" value="Genomic_DNA"/>
</dbReference>
<dbReference type="CDD" id="cd00165">
    <property type="entry name" value="S4"/>
    <property type="match status" value="1"/>
</dbReference>
<dbReference type="Gene3D" id="1.10.240.10">
    <property type="entry name" value="Tyrosyl-Transfer RNA Synthetase"/>
    <property type="match status" value="1"/>
</dbReference>
<dbReference type="RefSeq" id="WP_120196357.1">
    <property type="nucleotide sequence ID" value="NZ_MCIA01000010.1"/>
</dbReference>
<dbReference type="InterPro" id="IPR036986">
    <property type="entry name" value="S4_RNA-bd_sf"/>
</dbReference>
<evidence type="ECO:0000256" key="3">
    <source>
        <dbReference type="ARBA" id="ARBA00022598"/>
    </source>
</evidence>
<keyword evidence="3 10" id="KW-0436">Ligase</keyword>
<dbReference type="GO" id="GO:0005829">
    <property type="term" value="C:cytosol"/>
    <property type="evidence" value="ECO:0007669"/>
    <property type="project" value="TreeGrafter"/>
</dbReference>